<keyword evidence="6 12" id="KW-0169">Cobalamin biosynthesis</keyword>
<feature type="transmembrane region" description="Helical" evidence="12">
    <location>
        <begin position="7"/>
        <end position="28"/>
    </location>
</feature>
<dbReference type="InterPro" id="IPR003339">
    <property type="entry name" value="ABC/ECF_trnsptr_transmembrane"/>
</dbReference>
<evidence type="ECO:0000256" key="4">
    <source>
        <dbReference type="ARBA" id="ARBA00022448"/>
    </source>
</evidence>
<gene>
    <name evidence="12 14" type="primary">cbiM</name>
    <name evidence="14" type="ORF">Mpt1_c09020</name>
</gene>
<keyword evidence="11 12" id="KW-0170">Cobalt</keyword>
<feature type="transmembrane region" description="Helical" evidence="12">
    <location>
        <begin position="587"/>
        <end position="607"/>
    </location>
</feature>
<evidence type="ECO:0000256" key="11">
    <source>
        <dbReference type="ARBA" id="ARBA00023285"/>
    </source>
</evidence>
<feature type="transmembrane region" description="Helical" evidence="12">
    <location>
        <begin position="304"/>
        <end position="325"/>
    </location>
</feature>
<name>A0A0A7LCQ0_9ARCH</name>
<dbReference type="FunFam" id="1.10.1760.20:FF:000001">
    <property type="entry name" value="Cobalt transport protein CbiM"/>
    <property type="match status" value="1"/>
</dbReference>
<evidence type="ECO:0000313" key="15">
    <source>
        <dbReference type="Proteomes" id="UP000030787"/>
    </source>
</evidence>
<dbReference type="RefSeq" id="WP_158386757.1">
    <property type="nucleotide sequence ID" value="NZ_CP010070.1"/>
</dbReference>
<dbReference type="InterPro" id="IPR002751">
    <property type="entry name" value="CbiM/NikMN"/>
</dbReference>
<comment type="function">
    <text evidence="12">Part of the energy-coupling factor (ECF) transporter complex CbiMNOQ involved in cobalt import.</text>
</comment>
<evidence type="ECO:0000256" key="5">
    <source>
        <dbReference type="ARBA" id="ARBA00022475"/>
    </source>
</evidence>
<feature type="transmembrane region" description="Helical" evidence="12">
    <location>
        <begin position="367"/>
        <end position="385"/>
    </location>
</feature>
<evidence type="ECO:0000256" key="1">
    <source>
        <dbReference type="ARBA" id="ARBA00004429"/>
    </source>
</evidence>
<dbReference type="Proteomes" id="UP000030787">
    <property type="component" value="Chromosome"/>
</dbReference>
<feature type="transmembrane region" description="Helical" evidence="12">
    <location>
        <begin position="248"/>
        <end position="270"/>
    </location>
</feature>
<dbReference type="STRING" id="1577791.Mpt1_c09020"/>
<dbReference type="GeneID" id="43502778"/>
<evidence type="ECO:0000313" key="14">
    <source>
        <dbReference type="EMBL" id="AIZ56778.1"/>
    </source>
</evidence>
<feature type="transmembrane region" description="Helical" evidence="12">
    <location>
        <begin position="498"/>
        <end position="516"/>
    </location>
</feature>
<dbReference type="NCBIfam" id="TIGR02454">
    <property type="entry name" value="ECF_T_CbiQ"/>
    <property type="match status" value="1"/>
</dbReference>
<dbReference type="Pfam" id="PF02361">
    <property type="entry name" value="CbiQ"/>
    <property type="match status" value="1"/>
</dbReference>
<dbReference type="GO" id="GO:0015087">
    <property type="term" value="F:cobalt ion transmembrane transporter activity"/>
    <property type="evidence" value="ECO:0007669"/>
    <property type="project" value="UniProtKB-UniRule"/>
</dbReference>
<feature type="transmembrane region" description="Helical" evidence="12">
    <location>
        <begin position="77"/>
        <end position="99"/>
    </location>
</feature>
<feature type="transmembrane region" description="Helical" evidence="12">
    <location>
        <begin position="43"/>
        <end position="65"/>
    </location>
</feature>
<dbReference type="PANTHER" id="PTHR43627">
    <property type="match status" value="1"/>
</dbReference>
<keyword evidence="8 12" id="KW-1133">Transmembrane helix</keyword>
<evidence type="ECO:0000256" key="9">
    <source>
        <dbReference type="ARBA" id="ARBA00023065"/>
    </source>
</evidence>
<feature type="transmembrane region" description="Helical" evidence="12">
    <location>
        <begin position="139"/>
        <end position="167"/>
    </location>
</feature>
<dbReference type="Gene3D" id="1.10.1760.20">
    <property type="match status" value="1"/>
</dbReference>
<evidence type="ECO:0000256" key="12">
    <source>
        <dbReference type="HAMAP-Rule" id="MF_01462"/>
    </source>
</evidence>
<dbReference type="KEGG" id="mear:Mpt1_c09020"/>
<evidence type="ECO:0000256" key="10">
    <source>
        <dbReference type="ARBA" id="ARBA00023136"/>
    </source>
</evidence>
<proteinExistence type="inferred from homology"/>
<feature type="compositionally biased region" description="Basic residues" evidence="13">
    <location>
        <begin position="338"/>
        <end position="350"/>
    </location>
</feature>
<dbReference type="HAMAP" id="MF_01462">
    <property type="entry name" value="CbiM"/>
    <property type="match status" value="1"/>
</dbReference>
<feature type="transmembrane region" description="Helical" evidence="12">
    <location>
        <begin position="391"/>
        <end position="409"/>
    </location>
</feature>
<feature type="region of interest" description="Disordered" evidence="13">
    <location>
        <begin position="333"/>
        <end position="352"/>
    </location>
</feature>
<dbReference type="UniPathway" id="UPA00148"/>
<keyword evidence="5 12" id="KW-1003">Cell membrane</keyword>
<comment type="caution">
    <text evidence="12">Lacks conserved residue(s) required for the propagation of feature annotation.</text>
</comment>
<comment type="subcellular location">
    <subcellularLocation>
        <location evidence="1">Cell inner membrane</location>
        <topology evidence="1">Multi-pass membrane protein</topology>
    </subcellularLocation>
    <subcellularLocation>
        <location evidence="12">Cell membrane</location>
        <topology evidence="12">Multi-pass membrane protein</topology>
    </subcellularLocation>
</comment>
<keyword evidence="9 12" id="KW-0406">Ion transport</keyword>
<comment type="similarity">
    <text evidence="12">Belongs to the CbiM family.</text>
</comment>
<accession>A0A0A7LCQ0</accession>
<feature type="transmembrane region" description="Helical" evidence="12">
    <location>
        <begin position="421"/>
        <end position="440"/>
    </location>
</feature>
<feature type="transmembrane region" description="Helical" evidence="12">
    <location>
        <begin position="460"/>
        <end position="486"/>
    </location>
</feature>
<evidence type="ECO:0000256" key="2">
    <source>
        <dbReference type="ARBA" id="ARBA00004953"/>
    </source>
</evidence>
<dbReference type="CDD" id="cd16914">
    <property type="entry name" value="EcfT"/>
    <property type="match status" value="1"/>
</dbReference>
<dbReference type="PANTHER" id="PTHR43627:SF1">
    <property type="entry name" value="COBALT TRANSPORT PROTEIN CBIM"/>
    <property type="match status" value="1"/>
</dbReference>
<keyword evidence="3 12" id="KW-0171">Cobalt transport</keyword>
<dbReference type="EMBL" id="CP010070">
    <property type="protein sequence ID" value="AIZ56778.1"/>
    <property type="molecule type" value="Genomic_DNA"/>
</dbReference>
<keyword evidence="7 12" id="KW-0812">Transmembrane</keyword>
<dbReference type="NCBIfam" id="NF006184">
    <property type="entry name" value="PRK08319.1"/>
    <property type="match status" value="1"/>
</dbReference>
<evidence type="ECO:0000256" key="7">
    <source>
        <dbReference type="ARBA" id="ARBA00022692"/>
    </source>
</evidence>
<keyword evidence="10 12" id="KW-0472">Membrane</keyword>
<sequence length="612" mass="67554">MHIMEGFLPLPWAVFWTVVFLPFLAYGIHRMKKLFDEHPEQKISLALSGAFIVILSSLKIPSVTGSSSHPTGTGMSVLLSGPGATTVICTIVLIFQATFMAHGGFTTLGANVFSMGIAGPFAAYGVFKLLKKYKINTSVTVFIVAFIANIVTYTVTSLQLTLVVPYVGFTSFVHTYATFFGIFTVTQIPIAIAEGAMMVLFFNYLAIVRTDLVRGIGYDGNVQKRSRILDGVTKAKRKSRINIDKSKLMMIGFIIIAAAVILLAYLTMFLGNTGGTDDAGANTITNLIPGFQKLTENFIQFGDFGISILFILQTAIGVLILVYVMRRLLRKTQPQKQPPKKRKCRRHRKGHGNEFNTFDTAAYNSPMLHWSPAAKLLLVFSLLVLNIASKSIWMPVLACVIGLALLLYGSSMRPPSLMIKLFLYAQTFIVIGALVFTVVMPGESVMSVTILGFTINFTDAGTSFALMVYLRATAALFLLFSFAISTPVPRLAEALRKLRFPTVFVEMMVLIYRYTFLLMESAEKMHLAAECKFGYCGYGRSMKTTSKLAVGMFMRSLDVAERGQVALQCRNYQGDFKSLSSQGERNIVPTLFCASVMFVSVIFFILLQYGVV</sequence>
<organism evidence="14 15">
    <name type="scientific">Candidatus Methanoplasma termitum</name>
    <dbReference type="NCBI Taxonomy" id="1577791"/>
    <lineage>
        <taxon>Archaea</taxon>
        <taxon>Methanobacteriati</taxon>
        <taxon>Thermoplasmatota</taxon>
        <taxon>Thermoplasmata</taxon>
        <taxon>Methanomassiliicoccales</taxon>
        <taxon>Methanomassiliicoccaceae</taxon>
        <taxon>Candidatus Methanoplasma</taxon>
    </lineage>
</organism>
<dbReference type="NCBIfam" id="TIGR00123">
    <property type="entry name" value="cbiM"/>
    <property type="match status" value="1"/>
</dbReference>
<evidence type="ECO:0000256" key="8">
    <source>
        <dbReference type="ARBA" id="ARBA00022989"/>
    </source>
</evidence>
<dbReference type="InterPro" id="IPR012809">
    <property type="entry name" value="ECF_CbiQ"/>
</dbReference>
<feature type="transmembrane region" description="Helical" evidence="12">
    <location>
        <begin position="105"/>
        <end position="127"/>
    </location>
</feature>
<dbReference type="OrthoDB" id="30946at2157"/>
<dbReference type="AlphaFoldDB" id="A0A0A7LCQ0"/>
<keyword evidence="4 12" id="KW-0813">Transport</keyword>
<dbReference type="Pfam" id="PF01891">
    <property type="entry name" value="CbiM"/>
    <property type="match status" value="1"/>
</dbReference>
<evidence type="ECO:0000256" key="6">
    <source>
        <dbReference type="ARBA" id="ARBA00022573"/>
    </source>
</evidence>
<dbReference type="GO" id="GO:0009236">
    <property type="term" value="P:cobalamin biosynthetic process"/>
    <property type="evidence" value="ECO:0007669"/>
    <property type="project" value="UniProtKB-UniRule"/>
</dbReference>
<keyword evidence="15" id="KW-1185">Reference proteome</keyword>
<evidence type="ECO:0000256" key="13">
    <source>
        <dbReference type="SAM" id="MobiDB-lite"/>
    </source>
</evidence>
<dbReference type="InterPro" id="IPR018024">
    <property type="entry name" value="CbiM"/>
</dbReference>
<comment type="subunit">
    <text evidence="12">Forms an energy-coupling factor (ECF) transporter complex composed of an ATP-binding protein (A component, CbiO), a transmembrane protein (T component, CbiQ) and 2 possible substrate-capture proteins (S components, CbiM and CbiN) of unknown stoichimetry.</text>
</comment>
<dbReference type="HOGENOM" id="CLU_455368_0_0_2"/>
<evidence type="ECO:0000256" key="3">
    <source>
        <dbReference type="ARBA" id="ARBA00022426"/>
    </source>
</evidence>
<reference evidence="14 15" key="1">
    <citation type="journal article" date="2014" name="Appl. Environ. Microbiol.">
        <title>Comparative Genome Analysis of 'Candidatus Methanoplasma termitum' Indicates a New Mode of Energy Metabolism in the Seventh Order of Methanogens.</title>
        <authorList>
            <person name="Lang K."/>
            <person name="Schuldes J."/>
            <person name="Klingl A."/>
            <person name="Poehlein A."/>
            <person name="Daniel R."/>
            <person name="Brune A."/>
        </authorList>
    </citation>
    <scope>NUCLEOTIDE SEQUENCE [LARGE SCALE GENOMIC DNA]</scope>
    <source>
        <strain evidence="15">Mpt1</strain>
    </source>
</reference>
<feature type="transmembrane region" description="Helical" evidence="12">
    <location>
        <begin position="179"/>
        <end position="205"/>
    </location>
</feature>
<comment type="pathway">
    <text evidence="2 12">Cofactor biosynthesis; adenosylcobalamin biosynthesis.</text>
</comment>
<protein>
    <recommendedName>
        <fullName evidence="12">Putative cobalt transport protein CbiM</fullName>
    </recommendedName>
    <alternativeName>
        <fullName evidence="12">Energy-coupling factor transporter probable substrate-capture protein CbiM</fullName>
        <shortName evidence="12">ECF transporter S component CbiM</shortName>
    </alternativeName>
</protein>
<dbReference type="GO" id="GO:0043190">
    <property type="term" value="C:ATP-binding cassette (ABC) transporter complex"/>
    <property type="evidence" value="ECO:0007669"/>
    <property type="project" value="InterPro"/>
</dbReference>